<dbReference type="PANTHER" id="PTHR36490:SF1">
    <property type="entry name" value="STRESS ENHANCED PROTEIN 2, CHLOROPLASTIC"/>
    <property type="match status" value="1"/>
</dbReference>
<keyword evidence="1" id="KW-0812">Transmembrane</keyword>
<evidence type="ECO:0000313" key="2">
    <source>
        <dbReference type="EMBL" id="CAA7395071.1"/>
    </source>
</evidence>
<proteinExistence type="predicted"/>
<feature type="transmembrane region" description="Helical" evidence="1">
    <location>
        <begin position="105"/>
        <end position="125"/>
    </location>
</feature>
<reference evidence="2" key="1">
    <citation type="submission" date="2020-02" db="EMBL/GenBank/DDBJ databases">
        <authorList>
            <person name="Scholz U."/>
            <person name="Mascher M."/>
            <person name="Fiebig A."/>
        </authorList>
    </citation>
    <scope>NUCLEOTIDE SEQUENCE</scope>
</reference>
<name>A0A7I8KBK9_SPIIN</name>
<dbReference type="EMBL" id="LR746267">
    <property type="protein sequence ID" value="CAA7395071.1"/>
    <property type="molecule type" value="Genomic_DNA"/>
</dbReference>
<dbReference type="GO" id="GO:0071486">
    <property type="term" value="P:cellular response to high light intensity"/>
    <property type="evidence" value="ECO:0007669"/>
    <property type="project" value="InterPro"/>
</dbReference>
<evidence type="ECO:0000256" key="1">
    <source>
        <dbReference type="SAM" id="Phobius"/>
    </source>
</evidence>
<keyword evidence="3" id="KW-1185">Reference proteome</keyword>
<keyword evidence="1" id="KW-1133">Transmembrane helix</keyword>
<organism evidence="2 3">
    <name type="scientific">Spirodela intermedia</name>
    <name type="common">Intermediate duckweed</name>
    <dbReference type="NCBI Taxonomy" id="51605"/>
    <lineage>
        <taxon>Eukaryota</taxon>
        <taxon>Viridiplantae</taxon>
        <taxon>Streptophyta</taxon>
        <taxon>Embryophyta</taxon>
        <taxon>Tracheophyta</taxon>
        <taxon>Spermatophyta</taxon>
        <taxon>Magnoliopsida</taxon>
        <taxon>Liliopsida</taxon>
        <taxon>Araceae</taxon>
        <taxon>Lemnoideae</taxon>
        <taxon>Spirodela</taxon>
    </lineage>
</organism>
<dbReference type="SUPFAM" id="SSF103511">
    <property type="entry name" value="Chlorophyll a-b binding protein"/>
    <property type="match status" value="1"/>
</dbReference>
<dbReference type="PANTHER" id="PTHR36490">
    <property type="entry name" value="STRESS ENHANCED PROTEIN 2, CHLOROPLASTIC"/>
    <property type="match status" value="1"/>
</dbReference>
<dbReference type="Gene3D" id="1.10.3460.10">
    <property type="entry name" value="Chlorophyll a/b binding protein domain"/>
    <property type="match status" value="1"/>
</dbReference>
<feature type="transmembrane region" description="Helical" evidence="1">
    <location>
        <begin position="137"/>
        <end position="157"/>
    </location>
</feature>
<dbReference type="Proteomes" id="UP000663760">
    <property type="component" value="Chromosome 4"/>
</dbReference>
<dbReference type="InterPro" id="IPR044971">
    <property type="entry name" value="SEP2"/>
</dbReference>
<dbReference type="OrthoDB" id="1937750at2759"/>
<keyword evidence="1" id="KW-0472">Membrane</keyword>
<evidence type="ECO:0000313" key="3">
    <source>
        <dbReference type="Proteomes" id="UP000663760"/>
    </source>
</evidence>
<dbReference type="AlphaFoldDB" id="A0A7I8KBK9"/>
<sequence>MAAARGITCELVAPQKVRRGATAAQLRVRAAARMTKAAEPAPESAKIVLQPRVANLRSYGSGEYPSGGAVRARPAREAGGEISPFFASLAEYIENSRKSQDFETLSGRLAMVAFAGTVAVELATGSSVFRKLDLREMAEGAALCMAVVACAAAFASASSARTSIGRMIELGYNTFVDGLIDNLVDGLFYDSELSDWSDEP</sequence>
<protein>
    <submittedName>
        <fullName evidence="2">Uncharacterized protein</fullName>
    </submittedName>
</protein>
<accession>A0A7I8KBK9</accession>
<gene>
    <name evidence="2" type="ORF">SI8410_04005732</name>
</gene>